<dbReference type="Pfam" id="PF01614">
    <property type="entry name" value="IclR_C"/>
    <property type="match status" value="1"/>
</dbReference>
<reference evidence="7" key="1">
    <citation type="submission" date="2023-07" db="EMBL/GenBank/DDBJ databases">
        <title>Conexibacter stalactiti sp. nov., isolated from stalactites in a lava cave and emended description of the genus Conexibacter.</title>
        <authorList>
            <person name="Lee S.D."/>
        </authorList>
    </citation>
    <scope>NUCLEOTIDE SEQUENCE [LARGE SCALE GENOMIC DNA]</scope>
    <source>
        <strain evidence="7">KCTC 39840</strain>
    </source>
</reference>
<dbReference type="InterPro" id="IPR029016">
    <property type="entry name" value="GAF-like_dom_sf"/>
</dbReference>
<feature type="domain" description="HTH iclR-type" evidence="4">
    <location>
        <begin position="4"/>
        <end position="75"/>
    </location>
</feature>
<comment type="caution">
    <text evidence="6">The sequence shown here is derived from an EMBL/GenBank/DDBJ whole genome shotgun (WGS) entry which is preliminary data.</text>
</comment>
<dbReference type="InterPro" id="IPR036388">
    <property type="entry name" value="WH-like_DNA-bd_sf"/>
</dbReference>
<evidence type="ECO:0000259" key="4">
    <source>
        <dbReference type="PROSITE" id="PS51077"/>
    </source>
</evidence>
<evidence type="ECO:0000313" key="6">
    <source>
        <dbReference type="EMBL" id="MDW5593694.1"/>
    </source>
</evidence>
<dbReference type="InterPro" id="IPR005471">
    <property type="entry name" value="Tscrpt_reg_IclR_N"/>
</dbReference>
<dbReference type="SUPFAM" id="SSF46785">
    <property type="entry name" value="Winged helix' DNA-binding domain"/>
    <property type="match status" value="1"/>
</dbReference>
<dbReference type="SMART" id="SM00346">
    <property type="entry name" value="HTH_ICLR"/>
    <property type="match status" value="1"/>
</dbReference>
<dbReference type="InterPro" id="IPR036390">
    <property type="entry name" value="WH_DNA-bd_sf"/>
</dbReference>
<keyword evidence="7" id="KW-1185">Reference proteome</keyword>
<dbReference type="PROSITE" id="PS51078">
    <property type="entry name" value="ICLR_ED"/>
    <property type="match status" value="1"/>
</dbReference>
<dbReference type="Pfam" id="PF09339">
    <property type="entry name" value="HTH_IclR"/>
    <property type="match status" value="1"/>
</dbReference>
<dbReference type="Gene3D" id="3.30.450.40">
    <property type="match status" value="1"/>
</dbReference>
<dbReference type="RefSeq" id="WP_318595954.1">
    <property type="nucleotide sequence ID" value="NZ_JAWSTH010000008.1"/>
</dbReference>
<dbReference type="PROSITE" id="PS51077">
    <property type="entry name" value="HTH_ICLR"/>
    <property type="match status" value="1"/>
</dbReference>
<keyword evidence="3" id="KW-0804">Transcription</keyword>
<evidence type="ECO:0000256" key="1">
    <source>
        <dbReference type="ARBA" id="ARBA00023015"/>
    </source>
</evidence>
<dbReference type="InterPro" id="IPR014757">
    <property type="entry name" value="Tscrpt_reg_IclR_C"/>
</dbReference>
<evidence type="ECO:0000313" key="7">
    <source>
        <dbReference type="Proteomes" id="UP001284601"/>
    </source>
</evidence>
<dbReference type="PANTHER" id="PTHR30136">
    <property type="entry name" value="HELIX-TURN-HELIX TRANSCRIPTIONAL REGULATOR, ICLR FAMILY"/>
    <property type="match status" value="1"/>
</dbReference>
<sequence length="248" mass="26182">MPPVPAVKRALSVLELLVHEREPLMLSDIVARTGIPTASCHAIMHTLQEAGYVSRRSEGRTQYWEPTLALFHLGSAVVSRFGIRDIAMPYLRELSAAFDVPAHLGVLVGTDVMYLEKAAAPSFIQFNTFPGKLSPFHITALGRAIAAWLPEAEQRTLTAALSPPIEGLLSETHAHGYAVEDSEEIDGVGCIAAPVFGADGTVVASVGLTGFSRDLLPGGDPPAVPAVLDAARAISAELGYRPASALPA</sequence>
<gene>
    <name evidence="6" type="ORF">R7226_05060</name>
</gene>
<dbReference type="InterPro" id="IPR050707">
    <property type="entry name" value="HTH_MetabolicPath_Reg"/>
</dbReference>
<evidence type="ECO:0000256" key="2">
    <source>
        <dbReference type="ARBA" id="ARBA00023125"/>
    </source>
</evidence>
<name>A0ABU4HK66_9ACTN</name>
<keyword evidence="2" id="KW-0238">DNA-binding</keyword>
<protein>
    <submittedName>
        <fullName evidence="6">IclR family transcriptional regulator</fullName>
    </submittedName>
</protein>
<keyword evidence="1" id="KW-0805">Transcription regulation</keyword>
<feature type="domain" description="IclR-ED" evidence="5">
    <location>
        <begin position="69"/>
        <end position="240"/>
    </location>
</feature>
<accession>A0ABU4HK66</accession>
<evidence type="ECO:0000259" key="5">
    <source>
        <dbReference type="PROSITE" id="PS51078"/>
    </source>
</evidence>
<evidence type="ECO:0000256" key="3">
    <source>
        <dbReference type="ARBA" id="ARBA00023163"/>
    </source>
</evidence>
<dbReference type="SUPFAM" id="SSF55781">
    <property type="entry name" value="GAF domain-like"/>
    <property type="match status" value="1"/>
</dbReference>
<dbReference type="Gene3D" id="1.10.10.10">
    <property type="entry name" value="Winged helix-like DNA-binding domain superfamily/Winged helix DNA-binding domain"/>
    <property type="match status" value="1"/>
</dbReference>
<dbReference type="Proteomes" id="UP001284601">
    <property type="component" value="Unassembled WGS sequence"/>
</dbReference>
<dbReference type="EMBL" id="JAWSTH010000008">
    <property type="protein sequence ID" value="MDW5593694.1"/>
    <property type="molecule type" value="Genomic_DNA"/>
</dbReference>
<organism evidence="6 7">
    <name type="scientific">Conexibacter stalactiti</name>
    <dbReference type="NCBI Taxonomy" id="1940611"/>
    <lineage>
        <taxon>Bacteria</taxon>
        <taxon>Bacillati</taxon>
        <taxon>Actinomycetota</taxon>
        <taxon>Thermoleophilia</taxon>
        <taxon>Solirubrobacterales</taxon>
        <taxon>Conexibacteraceae</taxon>
        <taxon>Conexibacter</taxon>
    </lineage>
</organism>
<proteinExistence type="predicted"/>
<dbReference type="PANTHER" id="PTHR30136:SF35">
    <property type="entry name" value="HTH-TYPE TRANSCRIPTIONAL REGULATOR RV1719"/>
    <property type="match status" value="1"/>
</dbReference>